<keyword evidence="6" id="KW-1185">Reference proteome</keyword>
<dbReference type="GO" id="GO:0030247">
    <property type="term" value="F:polysaccharide binding"/>
    <property type="evidence" value="ECO:0007669"/>
    <property type="project" value="InterPro"/>
</dbReference>
<keyword evidence="2 3" id="KW-0732">Signal</keyword>
<feature type="chain" id="PRO_5043538851" evidence="3">
    <location>
        <begin position="25"/>
        <end position="142"/>
    </location>
</feature>
<reference evidence="5" key="1">
    <citation type="submission" date="2023-03" db="EMBL/GenBank/DDBJ databases">
        <authorList>
            <person name="Julca I."/>
        </authorList>
    </citation>
    <scope>NUCLEOTIDE SEQUENCE</scope>
</reference>
<feature type="domain" description="Wall-associated receptor kinase galacturonan-binding" evidence="4">
    <location>
        <begin position="49"/>
        <end position="106"/>
    </location>
</feature>
<feature type="signal peptide" evidence="3">
    <location>
        <begin position="1"/>
        <end position="24"/>
    </location>
</feature>
<dbReference type="PANTHER" id="PTHR33491">
    <property type="entry name" value="OSJNBA0016N04.9 PROTEIN"/>
    <property type="match status" value="1"/>
</dbReference>
<sequence>MAIRILKLACWWFCICFPWLTISAAQTNTTAASATKNIIKGPNITKPGCQRQCGNVTVPYPFGIGLNSGCAIGEWFDVSCNTSFSPPKPFIGQIEIYDIDDNHLRVANYIAGQCYNHKGVVGGLNQSSNVKVSSALEIKVFK</sequence>
<evidence type="ECO:0000259" key="4">
    <source>
        <dbReference type="Pfam" id="PF13947"/>
    </source>
</evidence>
<evidence type="ECO:0000313" key="6">
    <source>
        <dbReference type="Proteomes" id="UP001161247"/>
    </source>
</evidence>
<dbReference type="GO" id="GO:0016020">
    <property type="term" value="C:membrane"/>
    <property type="evidence" value="ECO:0007669"/>
    <property type="project" value="UniProtKB-SubCell"/>
</dbReference>
<proteinExistence type="predicted"/>
<evidence type="ECO:0000256" key="3">
    <source>
        <dbReference type="SAM" id="SignalP"/>
    </source>
</evidence>
<evidence type="ECO:0000256" key="2">
    <source>
        <dbReference type="ARBA" id="ARBA00022729"/>
    </source>
</evidence>
<comment type="subcellular location">
    <subcellularLocation>
        <location evidence="1">Membrane</location>
        <topology evidence="1">Single-pass membrane protein</topology>
    </subcellularLocation>
</comment>
<protein>
    <submittedName>
        <fullName evidence="5">OLC1v1036443C1</fullName>
    </submittedName>
</protein>
<dbReference type="Proteomes" id="UP001161247">
    <property type="component" value="Chromosome 3"/>
</dbReference>
<evidence type="ECO:0000256" key="1">
    <source>
        <dbReference type="ARBA" id="ARBA00004167"/>
    </source>
</evidence>
<dbReference type="InterPro" id="IPR025287">
    <property type="entry name" value="WAK_GUB"/>
</dbReference>
<dbReference type="AlphaFoldDB" id="A0AAV1CVE8"/>
<name>A0AAV1CVE8_OLDCO</name>
<accession>A0AAV1CVE8</accession>
<organism evidence="5 6">
    <name type="scientific">Oldenlandia corymbosa var. corymbosa</name>
    <dbReference type="NCBI Taxonomy" id="529605"/>
    <lineage>
        <taxon>Eukaryota</taxon>
        <taxon>Viridiplantae</taxon>
        <taxon>Streptophyta</taxon>
        <taxon>Embryophyta</taxon>
        <taxon>Tracheophyta</taxon>
        <taxon>Spermatophyta</taxon>
        <taxon>Magnoliopsida</taxon>
        <taxon>eudicotyledons</taxon>
        <taxon>Gunneridae</taxon>
        <taxon>Pentapetalae</taxon>
        <taxon>asterids</taxon>
        <taxon>lamiids</taxon>
        <taxon>Gentianales</taxon>
        <taxon>Rubiaceae</taxon>
        <taxon>Rubioideae</taxon>
        <taxon>Spermacoceae</taxon>
        <taxon>Hedyotis-Oldenlandia complex</taxon>
        <taxon>Oldenlandia</taxon>
    </lineage>
</organism>
<dbReference type="Pfam" id="PF13947">
    <property type="entry name" value="GUB_WAK_bind"/>
    <property type="match status" value="1"/>
</dbReference>
<evidence type="ECO:0000313" key="5">
    <source>
        <dbReference type="EMBL" id="CAI9099595.1"/>
    </source>
</evidence>
<gene>
    <name evidence="5" type="ORF">OLC1_LOCUS9580</name>
</gene>
<dbReference type="EMBL" id="OX459120">
    <property type="protein sequence ID" value="CAI9099595.1"/>
    <property type="molecule type" value="Genomic_DNA"/>
</dbReference>